<sequence>MSKQFWHRAASYQESVLIVDLVDDRFFLRRFEDGTGHTISAEYAKAKKYWSKDKSDVLRFSDEKFKNFWSEGFEKLSKLVESSANIQLLVNCVYFLPTAPDGINGAQQTQMMNKYLENRYDLFRSRFGDDALIEYPDTLLATDAGHKWGLAPYHYSEDAYRHFVEQVRQRI</sequence>
<dbReference type="Proteomes" id="UP000699975">
    <property type="component" value="Unassembled WGS sequence"/>
</dbReference>
<comment type="caution">
    <text evidence="1">The sequence shown here is derived from an EMBL/GenBank/DDBJ whole genome shotgun (WGS) entry which is preliminary data.</text>
</comment>
<protein>
    <submittedName>
        <fullName evidence="1">Uncharacterized protein</fullName>
    </submittedName>
</protein>
<dbReference type="EMBL" id="JAGSPB010000001">
    <property type="protein sequence ID" value="MBV7265454.1"/>
    <property type="molecule type" value="Genomic_DNA"/>
</dbReference>
<dbReference type="Pfam" id="PF19786">
    <property type="entry name" value="DUF6270"/>
    <property type="match status" value="1"/>
</dbReference>
<name>A0ABS6SKE0_9SPHN</name>
<reference evidence="1 2" key="1">
    <citation type="submission" date="2021-04" db="EMBL/GenBank/DDBJ databases">
        <authorList>
            <person name="Pira H."/>
            <person name="Risdian C."/>
            <person name="Wink J."/>
        </authorList>
    </citation>
    <scope>NUCLEOTIDE SEQUENCE [LARGE SCALE GENOMIC DNA]</scope>
    <source>
        <strain evidence="1 2">WH131</strain>
    </source>
</reference>
<organism evidence="1 2">
    <name type="scientific">Erythrobacter ani</name>
    <dbReference type="NCBI Taxonomy" id="2827235"/>
    <lineage>
        <taxon>Bacteria</taxon>
        <taxon>Pseudomonadati</taxon>
        <taxon>Pseudomonadota</taxon>
        <taxon>Alphaproteobacteria</taxon>
        <taxon>Sphingomonadales</taxon>
        <taxon>Erythrobacteraceae</taxon>
        <taxon>Erythrobacter/Porphyrobacter group</taxon>
        <taxon>Erythrobacter</taxon>
    </lineage>
</organism>
<evidence type="ECO:0000313" key="1">
    <source>
        <dbReference type="EMBL" id="MBV7265454.1"/>
    </source>
</evidence>
<gene>
    <name evidence="1" type="ORF">KCG45_04630</name>
</gene>
<accession>A0ABS6SKE0</accession>
<keyword evidence="2" id="KW-1185">Reference proteome</keyword>
<proteinExistence type="predicted"/>
<dbReference type="InterPro" id="IPR046237">
    <property type="entry name" value="DUF6270"/>
</dbReference>
<evidence type="ECO:0000313" key="2">
    <source>
        <dbReference type="Proteomes" id="UP000699975"/>
    </source>
</evidence>